<evidence type="ECO:0000256" key="1">
    <source>
        <dbReference type="SAM" id="SignalP"/>
    </source>
</evidence>
<keyword evidence="1" id="KW-0732">Signal</keyword>
<dbReference type="InterPro" id="IPR032299">
    <property type="entry name" value="DUF4843"/>
</dbReference>
<dbReference type="AlphaFoldDB" id="A0AAJ6BFY2"/>
<organism evidence="2 3">
    <name type="scientific">Candidatus Pseudobacter hemicellulosilyticus</name>
    <dbReference type="NCBI Taxonomy" id="3121375"/>
    <lineage>
        <taxon>Bacteria</taxon>
        <taxon>Pseudomonadati</taxon>
        <taxon>Bacteroidota</taxon>
        <taxon>Chitinophagia</taxon>
        <taxon>Chitinophagales</taxon>
        <taxon>Chitinophagaceae</taxon>
        <taxon>Pseudobacter</taxon>
    </lineage>
</organism>
<proteinExistence type="predicted"/>
<feature type="signal peptide" evidence="1">
    <location>
        <begin position="1"/>
        <end position="22"/>
    </location>
</feature>
<accession>A0AAJ6BFY2</accession>
<dbReference type="PROSITE" id="PS51257">
    <property type="entry name" value="PROKAR_LIPOPROTEIN"/>
    <property type="match status" value="1"/>
</dbReference>
<evidence type="ECO:0000313" key="2">
    <source>
        <dbReference type="EMBL" id="WEK35598.1"/>
    </source>
</evidence>
<reference evidence="2" key="1">
    <citation type="submission" date="2023-03" db="EMBL/GenBank/DDBJ databases">
        <title>Andean soil-derived lignocellulolytic bacterial consortium as a source of novel taxa and putative plastic-active enzymes.</title>
        <authorList>
            <person name="Diaz-Garcia L."/>
            <person name="Chuvochina M."/>
            <person name="Feuerriegel G."/>
            <person name="Bunk B."/>
            <person name="Sproer C."/>
            <person name="Streit W.R."/>
            <person name="Rodriguez L.M."/>
            <person name="Overmann J."/>
            <person name="Jimenez D.J."/>
        </authorList>
    </citation>
    <scope>NUCLEOTIDE SEQUENCE</scope>
    <source>
        <strain evidence="2">MAG 7</strain>
    </source>
</reference>
<protein>
    <submittedName>
        <fullName evidence="2">DUF4843 domain-containing protein</fullName>
    </submittedName>
</protein>
<dbReference type="EMBL" id="CP119311">
    <property type="protein sequence ID" value="WEK35598.1"/>
    <property type="molecule type" value="Genomic_DNA"/>
</dbReference>
<sequence length="241" mass="26602">MTKKISIPGLLVALVTVSSLLATSCTKDPRLDYTSPASVYFFTDSLLYIQDSVTFSFAVHESSLQVDTVAIPLKLMGDAEGKDRSFTVVADPAKTTAQAGVHYDIITPKVKAGQFKDSLLVKVYKTADLASKEVRIALRITDGGELLPGATERLNYTVKLNNILSKPDNWDMLLIGFFGPYSEAKYRFIIDVTGLAVYNFRTPTGGVDFQYYMYLKQILRAALQEQGPIYDESNNPISFPA</sequence>
<dbReference type="Pfam" id="PF16132">
    <property type="entry name" value="DUF4843"/>
    <property type="match status" value="1"/>
</dbReference>
<evidence type="ECO:0000313" key="3">
    <source>
        <dbReference type="Proteomes" id="UP001220610"/>
    </source>
</evidence>
<dbReference type="Proteomes" id="UP001220610">
    <property type="component" value="Chromosome"/>
</dbReference>
<feature type="chain" id="PRO_5042535360" evidence="1">
    <location>
        <begin position="23"/>
        <end position="241"/>
    </location>
</feature>
<gene>
    <name evidence="2" type="ORF">P0Y53_24195</name>
</gene>
<name>A0AAJ6BFY2_9BACT</name>